<keyword evidence="3" id="KW-1185">Reference proteome</keyword>
<keyword evidence="1" id="KW-0812">Transmembrane</keyword>
<protein>
    <submittedName>
        <fullName evidence="2">MFS transporter</fullName>
    </submittedName>
</protein>
<name>A0ABQ0UPL1_9MICO</name>
<dbReference type="SUPFAM" id="SSF103473">
    <property type="entry name" value="MFS general substrate transporter"/>
    <property type="match status" value="1"/>
</dbReference>
<organism evidence="2 3">
    <name type="scientific">Frigoribacterium faeni</name>
    <dbReference type="NCBI Taxonomy" id="145483"/>
    <lineage>
        <taxon>Bacteria</taxon>
        <taxon>Bacillati</taxon>
        <taxon>Actinomycetota</taxon>
        <taxon>Actinomycetes</taxon>
        <taxon>Micrococcales</taxon>
        <taxon>Microbacteriaceae</taxon>
        <taxon>Frigoribacterium</taxon>
    </lineage>
</organism>
<feature type="transmembrane region" description="Helical" evidence="1">
    <location>
        <begin position="232"/>
        <end position="258"/>
    </location>
</feature>
<dbReference type="Gene3D" id="1.20.1250.20">
    <property type="entry name" value="MFS general substrate transporter like domains"/>
    <property type="match status" value="2"/>
</dbReference>
<dbReference type="PANTHER" id="PTHR23542:SF1">
    <property type="entry name" value="MAJOR FACILITATOR SUPERFAMILY (MFS) PROFILE DOMAIN-CONTAINING PROTEIN"/>
    <property type="match status" value="1"/>
</dbReference>
<dbReference type="Pfam" id="PF07690">
    <property type="entry name" value="MFS_1"/>
    <property type="match status" value="1"/>
</dbReference>
<feature type="transmembrane region" description="Helical" evidence="1">
    <location>
        <begin position="27"/>
        <end position="52"/>
    </location>
</feature>
<proteinExistence type="predicted"/>
<keyword evidence="1" id="KW-0472">Membrane</keyword>
<dbReference type="InterPro" id="IPR036259">
    <property type="entry name" value="MFS_trans_sf"/>
</dbReference>
<feature type="transmembrane region" description="Helical" evidence="1">
    <location>
        <begin position="119"/>
        <end position="141"/>
    </location>
</feature>
<sequence>MLVPLESSAMPSTRTARHLDVLALPRVPLTFSAALVGRAAYALVLLPLLYAVTEATGSIALAATAVAVYGATASLLAPGRAWLIDRHGARPVLAVLIVSFGAGVAGIAAASLLGAPGTLLIVLAGLAGACAPPLGPTMRVAWGRLTPDDEMLRTGLSFDAVIEELLYLAGPALAGLALAIVAPGAALFVPAVLVVVGGLAFVATPTVGEMSVRGVAPHRRGRGGSLLRDRRFVGLLLPAVVAGGVSGTIGIAVPVVLADRGGPAAVGIALGVFAGGSALGGLLFGAMRVPGSPARQLVVLAAALMGVTSLVAVVGGAVGVSVVLAVAGLFFSPIMIVAYVAAHAAGGEHRQNSATTWVNTGHNLGGSVGSAGAGVLIQAAGAPTTLVVVAGVVGVLLAVSLVLASARPAAEDASA</sequence>
<comment type="caution">
    <text evidence="2">The sequence shown here is derived from an EMBL/GenBank/DDBJ whole genome shotgun (WGS) entry which is preliminary data.</text>
</comment>
<evidence type="ECO:0000313" key="3">
    <source>
        <dbReference type="Proteomes" id="UP000321154"/>
    </source>
</evidence>
<evidence type="ECO:0000256" key="1">
    <source>
        <dbReference type="SAM" id="Phobius"/>
    </source>
</evidence>
<keyword evidence="1" id="KW-1133">Transmembrane helix</keyword>
<dbReference type="PANTHER" id="PTHR23542">
    <property type="match status" value="1"/>
</dbReference>
<feature type="transmembrane region" description="Helical" evidence="1">
    <location>
        <begin position="187"/>
        <end position="212"/>
    </location>
</feature>
<feature type="transmembrane region" description="Helical" evidence="1">
    <location>
        <begin position="297"/>
        <end position="316"/>
    </location>
</feature>
<feature type="transmembrane region" description="Helical" evidence="1">
    <location>
        <begin position="386"/>
        <end position="406"/>
    </location>
</feature>
<dbReference type="InterPro" id="IPR011701">
    <property type="entry name" value="MFS"/>
</dbReference>
<evidence type="ECO:0000313" key="2">
    <source>
        <dbReference type="EMBL" id="GEK83423.1"/>
    </source>
</evidence>
<feature type="transmembrane region" description="Helical" evidence="1">
    <location>
        <begin position="91"/>
        <end position="113"/>
    </location>
</feature>
<reference evidence="2 3" key="1">
    <citation type="submission" date="2019-07" db="EMBL/GenBank/DDBJ databases">
        <title>Whole genome shotgun sequence of Frigoribacterium faeni NBRC 103066.</title>
        <authorList>
            <person name="Hosoyama A."/>
            <person name="Uohara A."/>
            <person name="Ohji S."/>
            <person name="Ichikawa N."/>
        </authorList>
    </citation>
    <scope>NUCLEOTIDE SEQUENCE [LARGE SCALE GENOMIC DNA]</scope>
    <source>
        <strain evidence="2 3">NBRC 103066</strain>
    </source>
</reference>
<feature type="transmembrane region" description="Helical" evidence="1">
    <location>
        <begin position="58"/>
        <end position="79"/>
    </location>
</feature>
<dbReference type="Proteomes" id="UP000321154">
    <property type="component" value="Unassembled WGS sequence"/>
</dbReference>
<gene>
    <name evidence="2" type="ORF">FFA01_17320</name>
</gene>
<dbReference type="EMBL" id="BJUV01000015">
    <property type="protein sequence ID" value="GEK83423.1"/>
    <property type="molecule type" value="Genomic_DNA"/>
</dbReference>
<feature type="transmembrane region" description="Helical" evidence="1">
    <location>
        <begin position="322"/>
        <end position="342"/>
    </location>
</feature>
<accession>A0ABQ0UPL1</accession>
<feature type="transmembrane region" description="Helical" evidence="1">
    <location>
        <begin position="264"/>
        <end position="285"/>
    </location>
</feature>